<evidence type="ECO:0000313" key="1">
    <source>
        <dbReference type="EMBL" id="MEQ2526842.1"/>
    </source>
</evidence>
<sequence length="171" mass="20166">METQELLVRRAIRGDEAAFLQLIKMYKVDLYKTSFSYFRNEEEALEALQEVTYRAFKSIRREKEPAYFKTWLIRIMINYCNDQLRKKKREVLNEEYLASQGISETHEGLEIEEALLGLDQRSREIITLKYFHGLKIKEIALAMECPEGTVKTWLHKALESLRLNLSEKGGK</sequence>
<reference evidence="1" key="1">
    <citation type="submission" date="2024-03" db="EMBL/GenBank/DDBJ databases">
        <title>Human intestinal bacterial collection.</title>
        <authorList>
            <person name="Pauvert C."/>
            <person name="Hitch T.C.A."/>
            <person name="Clavel T."/>
        </authorList>
    </citation>
    <scope>NUCLEOTIDE SEQUENCE</scope>
    <source>
        <strain evidence="1">CLA-AA-H227</strain>
    </source>
</reference>
<organism evidence="1 2">
    <name type="scientific">Robertmurraya yapensis</name>
    <name type="common">ex Hitch et al 2024</name>
    <dbReference type="NCBI Taxonomy" id="3133160"/>
    <lineage>
        <taxon>Bacteria</taxon>
        <taxon>Bacillati</taxon>
        <taxon>Bacillota</taxon>
        <taxon>Bacilli</taxon>
        <taxon>Bacillales</taxon>
        <taxon>Bacillaceae</taxon>
        <taxon>Robertmurraya</taxon>
    </lineage>
</organism>
<comment type="caution">
    <text evidence="1">The sequence shown here is derived from an EMBL/GenBank/DDBJ whole genome shotgun (WGS) entry which is preliminary data.</text>
</comment>
<protein>
    <submittedName>
        <fullName evidence="1">Sigma-70 family RNA polymerase sigma factor</fullName>
    </submittedName>
</protein>
<proteinExistence type="predicted"/>
<dbReference type="Proteomes" id="UP001439875">
    <property type="component" value="Unassembled WGS sequence"/>
</dbReference>
<name>A0ACC6S9T8_9BACI</name>
<evidence type="ECO:0000313" key="2">
    <source>
        <dbReference type="Proteomes" id="UP001439875"/>
    </source>
</evidence>
<dbReference type="EMBL" id="JBBMEW010000005">
    <property type="protein sequence ID" value="MEQ2526842.1"/>
    <property type="molecule type" value="Genomic_DNA"/>
</dbReference>
<keyword evidence="2" id="KW-1185">Reference proteome</keyword>
<gene>
    <name evidence="1" type="ORF">WMO40_09025</name>
</gene>
<accession>A0ACC6S9T8</accession>